<dbReference type="AlphaFoldDB" id="A0A2P2PJN6"/>
<evidence type="ECO:0000313" key="1">
    <source>
        <dbReference type="EMBL" id="MBX54937.1"/>
    </source>
</evidence>
<organism evidence="1">
    <name type="scientific">Rhizophora mucronata</name>
    <name type="common">Asiatic mangrove</name>
    <dbReference type="NCBI Taxonomy" id="61149"/>
    <lineage>
        <taxon>Eukaryota</taxon>
        <taxon>Viridiplantae</taxon>
        <taxon>Streptophyta</taxon>
        <taxon>Embryophyta</taxon>
        <taxon>Tracheophyta</taxon>
        <taxon>Spermatophyta</taxon>
        <taxon>Magnoliopsida</taxon>
        <taxon>eudicotyledons</taxon>
        <taxon>Gunneridae</taxon>
        <taxon>Pentapetalae</taxon>
        <taxon>rosids</taxon>
        <taxon>fabids</taxon>
        <taxon>Malpighiales</taxon>
        <taxon>Rhizophoraceae</taxon>
        <taxon>Rhizophora</taxon>
    </lineage>
</organism>
<protein>
    <submittedName>
        <fullName evidence="1">Uncharacterized protein</fullName>
    </submittedName>
</protein>
<proteinExistence type="predicted"/>
<accession>A0A2P2PJN6</accession>
<reference evidence="1" key="1">
    <citation type="submission" date="2018-02" db="EMBL/GenBank/DDBJ databases">
        <title>Rhizophora mucronata_Transcriptome.</title>
        <authorList>
            <person name="Meera S.P."/>
            <person name="Sreeshan A."/>
            <person name="Augustine A."/>
        </authorList>
    </citation>
    <scope>NUCLEOTIDE SEQUENCE</scope>
    <source>
        <tissue evidence="1">Leaf</tissue>
    </source>
</reference>
<dbReference type="EMBL" id="GGEC01074453">
    <property type="protein sequence ID" value="MBX54937.1"/>
    <property type="molecule type" value="Transcribed_RNA"/>
</dbReference>
<name>A0A2P2PJN6_RHIMU</name>
<sequence length="53" mass="5912">MRELVRFAAKGQPVYRDRAGFFGFASCAAERFFVKQQVARSCPKIPQACEGGK</sequence>